<dbReference type="RefSeq" id="WP_132795405.1">
    <property type="nucleotide sequence ID" value="NZ_SLXM01000008.1"/>
</dbReference>
<sequence length="653" mass="75402">MKQFFILTFFLTCLSVQAQFRTVNGGFARGGNRGVDSLANDEISVKLLGKTKFTDYKVINIKRDTSYIDTTLTIQKEYQHNFRRKDNFELLAFHNQGQTFNSLGYNFRDLSQFPDIGFSAKQFNYLNISDIDYYRVPTPTTQIMYKTGQEQGQVLDAIFTFNLSKRLNLSFAYRGLRSLGQYRRSLSSSGNFRATATYSTPKDQYNLKTHLTTQDFTNEESGGLTPESLQNFINDDPNFTDRGRLDVNLDNAESLLDGTRFYLDHNFKLFDSKDSTNTKNFSNLKVGHQLHYEKKFFTFEQGAITPSIFGEASKANGELRESSDYRLINNQGYLEFNSKYVLGRFRVKANYTTVNYGYDTIYNSNVNNINITKKRLIGDAIGLGADWNGRIGNFKVNANAMVTPGSGHLAGNHLNGEAIYEKDSVFKVKASLLLLSKAPNFNQQFFQSVYNKYNWENDFTNIDTRNIGFSFNSKWGNASVDFTNIEDYVYFDTDSLPKQYNGSITYLKVKANKEFKFFKKFALDNTIMYQNVSSGSDVFRVPEFVTRNTLYYSDHWFKGNPLQVQIGATFKYFTNYRANAYNPLLGEFILQNDTEIGFPTLDVFFNAKVRRTRIFFKIDNISSNFLEKNYFSAPNYPYRDMSIRFGVVWNWFI</sequence>
<evidence type="ECO:0000256" key="1">
    <source>
        <dbReference type="SAM" id="SignalP"/>
    </source>
</evidence>
<proteinExistence type="predicted"/>
<organism evidence="2 3">
    <name type="scientific">Tenacibaculum skagerrakense</name>
    <dbReference type="NCBI Taxonomy" id="186571"/>
    <lineage>
        <taxon>Bacteria</taxon>
        <taxon>Pseudomonadati</taxon>
        <taxon>Bacteroidota</taxon>
        <taxon>Flavobacteriia</taxon>
        <taxon>Flavobacteriales</taxon>
        <taxon>Flavobacteriaceae</taxon>
        <taxon>Tenacibaculum</taxon>
    </lineage>
</organism>
<dbReference type="EMBL" id="SLXM01000008">
    <property type="protein sequence ID" value="TCP23590.1"/>
    <property type="molecule type" value="Genomic_DNA"/>
</dbReference>
<feature type="signal peptide" evidence="1">
    <location>
        <begin position="1"/>
        <end position="18"/>
    </location>
</feature>
<feature type="chain" id="PRO_5020933807" evidence="1">
    <location>
        <begin position="19"/>
        <end position="653"/>
    </location>
</feature>
<gene>
    <name evidence="2" type="ORF">EV195_10859</name>
</gene>
<evidence type="ECO:0000313" key="2">
    <source>
        <dbReference type="EMBL" id="TCP23590.1"/>
    </source>
</evidence>
<protein>
    <submittedName>
        <fullName evidence="2">Putative beta-barrel porin</fullName>
    </submittedName>
</protein>
<dbReference type="Pfam" id="PF14121">
    <property type="entry name" value="Porin_10"/>
    <property type="match status" value="1"/>
</dbReference>
<accession>A0A4R2NPB4</accession>
<comment type="caution">
    <text evidence="2">The sequence shown here is derived from an EMBL/GenBank/DDBJ whole genome shotgun (WGS) entry which is preliminary data.</text>
</comment>
<reference evidence="2 3" key="1">
    <citation type="submission" date="2019-03" db="EMBL/GenBank/DDBJ databases">
        <title>Genomic Encyclopedia of Type Strains, Phase IV (KMG-IV): sequencing the most valuable type-strain genomes for metagenomic binning, comparative biology and taxonomic classification.</title>
        <authorList>
            <person name="Goeker M."/>
        </authorList>
    </citation>
    <scope>NUCLEOTIDE SEQUENCE [LARGE SCALE GENOMIC DNA]</scope>
    <source>
        <strain evidence="2 3">DSM 14836</strain>
    </source>
</reference>
<dbReference type="InterPro" id="IPR025631">
    <property type="entry name" value="Porin_10"/>
</dbReference>
<evidence type="ECO:0000313" key="3">
    <source>
        <dbReference type="Proteomes" id="UP000294564"/>
    </source>
</evidence>
<dbReference type="AlphaFoldDB" id="A0A4R2NPB4"/>
<name>A0A4R2NPB4_9FLAO</name>
<dbReference type="OrthoDB" id="9812454at2"/>
<keyword evidence="1" id="KW-0732">Signal</keyword>
<dbReference type="Proteomes" id="UP000294564">
    <property type="component" value="Unassembled WGS sequence"/>
</dbReference>
<keyword evidence="3" id="KW-1185">Reference proteome</keyword>